<comment type="caution">
    <text evidence="3">The sequence shown here is derived from an EMBL/GenBank/DDBJ whole genome shotgun (WGS) entry which is preliminary data.</text>
</comment>
<evidence type="ECO:0000313" key="3">
    <source>
        <dbReference type="EMBL" id="MDC7227042.1"/>
    </source>
</evidence>
<dbReference type="CDD" id="cd17906">
    <property type="entry name" value="CheX"/>
    <property type="match status" value="1"/>
</dbReference>
<keyword evidence="1" id="KW-0145">Chemotaxis</keyword>
<reference evidence="3 4" key="1">
    <citation type="submission" date="2022-12" db="EMBL/GenBank/DDBJ databases">
        <title>Metagenome assembled genome from gulf of manar.</title>
        <authorList>
            <person name="Kohli P."/>
            <person name="Pk S."/>
            <person name="Venkata Ramana C."/>
            <person name="Sasikala C."/>
        </authorList>
    </citation>
    <scope>NUCLEOTIDE SEQUENCE [LARGE SCALE GENOMIC DNA]</scope>
    <source>
        <strain evidence="3">JB008</strain>
    </source>
</reference>
<evidence type="ECO:0000256" key="1">
    <source>
        <dbReference type="ARBA" id="ARBA00022500"/>
    </source>
</evidence>
<evidence type="ECO:0000259" key="2">
    <source>
        <dbReference type="Pfam" id="PF13690"/>
    </source>
</evidence>
<dbReference type="AlphaFoldDB" id="A0AAJ1MJY0"/>
<evidence type="ECO:0000313" key="4">
    <source>
        <dbReference type="Proteomes" id="UP001221217"/>
    </source>
</evidence>
<accession>A0AAJ1MJY0</accession>
<dbReference type="GO" id="GO:0006935">
    <property type="term" value="P:chemotaxis"/>
    <property type="evidence" value="ECO:0007669"/>
    <property type="project" value="UniProtKB-KW"/>
</dbReference>
<organism evidence="3 4">
    <name type="scientific">Candidatus Thalassospirochaeta sargassi</name>
    <dbReference type="NCBI Taxonomy" id="3119039"/>
    <lineage>
        <taxon>Bacteria</taxon>
        <taxon>Pseudomonadati</taxon>
        <taxon>Spirochaetota</taxon>
        <taxon>Spirochaetia</taxon>
        <taxon>Spirochaetales</taxon>
        <taxon>Spirochaetaceae</taxon>
        <taxon>Candidatus Thalassospirochaeta</taxon>
    </lineage>
</organism>
<proteinExistence type="predicted"/>
<sequence length="155" mass="16726">MSESNINLIEKACEEVFKENGLSSINTDSSSVSFDATNITATIGMAGEIQGHLILYSKLDTAVKLVEELFRNMGMDQEISDSDPMFKETFAELLNQLGGRTTIKLSENGIDSDITPPTIIKGNNIYINTSTYGSTAIISISGEFGEIGLFVGLTN</sequence>
<dbReference type="Proteomes" id="UP001221217">
    <property type="component" value="Unassembled WGS sequence"/>
</dbReference>
<dbReference type="PANTHER" id="PTHR39452:SF1">
    <property type="entry name" value="CHEY-P PHOSPHATASE CHEX"/>
    <property type="match status" value="1"/>
</dbReference>
<feature type="domain" description="Chemotaxis phosphatase CheX-like" evidence="2">
    <location>
        <begin position="39"/>
        <end position="133"/>
    </location>
</feature>
<dbReference type="InterPro" id="IPR038756">
    <property type="entry name" value="CheX-like"/>
</dbReference>
<dbReference type="EMBL" id="JAQQAL010000022">
    <property type="protein sequence ID" value="MDC7227042.1"/>
    <property type="molecule type" value="Genomic_DNA"/>
</dbReference>
<name>A0AAJ1MJY0_9SPIO</name>
<gene>
    <name evidence="3" type="ORF">PQJ61_09790</name>
</gene>
<dbReference type="SUPFAM" id="SSF103039">
    <property type="entry name" value="CheC-like"/>
    <property type="match status" value="1"/>
</dbReference>
<dbReference type="Gene3D" id="3.40.1550.10">
    <property type="entry name" value="CheC-like"/>
    <property type="match status" value="1"/>
</dbReference>
<dbReference type="Pfam" id="PF13690">
    <property type="entry name" value="CheX"/>
    <property type="match status" value="1"/>
</dbReference>
<dbReference type="InterPro" id="IPR028051">
    <property type="entry name" value="CheX-like_dom"/>
</dbReference>
<protein>
    <submittedName>
        <fullName evidence="3">Chemotaxis protein CheX</fullName>
    </submittedName>
</protein>
<dbReference type="PANTHER" id="PTHR39452">
    <property type="entry name" value="CHEY-P PHOSPHATASE CHEX"/>
    <property type="match status" value="1"/>
</dbReference>
<dbReference type="InterPro" id="IPR028976">
    <property type="entry name" value="CheC-like_sf"/>
</dbReference>